<dbReference type="GO" id="GO:0050660">
    <property type="term" value="F:flavin adenine dinucleotide binding"/>
    <property type="evidence" value="ECO:0007669"/>
    <property type="project" value="InterPro"/>
</dbReference>
<dbReference type="InParanoid" id="I2H0G1"/>
<dbReference type="Gene3D" id="3.40.50.620">
    <property type="entry name" value="HUPs"/>
    <property type="match status" value="1"/>
</dbReference>
<dbReference type="EMBL" id="HE806318">
    <property type="protein sequence ID" value="CCH59863.1"/>
    <property type="molecule type" value="Genomic_DNA"/>
</dbReference>
<evidence type="ECO:0000259" key="10">
    <source>
        <dbReference type="Pfam" id="PF01012"/>
    </source>
</evidence>
<comment type="function">
    <text evidence="6 7">The electron transfer flavoprotein serves as a specific electron acceptor for several dehydrogenases, including five acyl-CoA dehydrogenases, glutaryl-CoA and sarcosine dehydrogenase. It transfers the electrons to the main mitochondrial respiratory chain via ETF-ubiquinone oxidoreductase (ETF dehydrogenase).</text>
</comment>
<dbReference type="SUPFAM" id="SSF52402">
    <property type="entry name" value="Adenine nucleotide alpha hydrolases-like"/>
    <property type="match status" value="1"/>
</dbReference>
<dbReference type="HOGENOM" id="CLU_034178_0_0_1"/>
<evidence type="ECO:0000256" key="1">
    <source>
        <dbReference type="ARBA" id="ARBA00004305"/>
    </source>
</evidence>
<keyword evidence="12" id="KW-1185">Reference proteome</keyword>
<dbReference type="InterPro" id="IPR029035">
    <property type="entry name" value="DHS-like_NAD/FAD-binding_dom"/>
</dbReference>
<accession>I2H0G1</accession>
<dbReference type="FunFam" id="3.40.50.1220:FF:000001">
    <property type="entry name" value="Electron transfer flavoprotein, alpha subunit"/>
    <property type="match status" value="1"/>
</dbReference>
<dbReference type="PANTHER" id="PTHR43153">
    <property type="entry name" value="ELECTRON TRANSFER FLAVOPROTEIN ALPHA"/>
    <property type="match status" value="1"/>
</dbReference>
<feature type="binding site" evidence="8">
    <location>
        <begin position="328"/>
        <end position="335"/>
    </location>
    <ligand>
        <name>FAD</name>
        <dbReference type="ChEBI" id="CHEBI:57692"/>
    </ligand>
</feature>
<dbReference type="GO" id="GO:0033539">
    <property type="term" value="P:fatty acid beta-oxidation using acyl-CoA dehydrogenase"/>
    <property type="evidence" value="ECO:0007669"/>
    <property type="project" value="TreeGrafter"/>
</dbReference>
<feature type="binding site" evidence="8">
    <location>
        <position position="271"/>
    </location>
    <ligand>
        <name>FAD</name>
        <dbReference type="ChEBI" id="CHEBI:57692"/>
    </ligand>
</feature>
<dbReference type="Gene3D" id="3.40.50.1220">
    <property type="entry name" value="TPP-binding domain"/>
    <property type="match status" value="1"/>
</dbReference>
<name>I2H0G1_HENB6</name>
<dbReference type="FunCoup" id="I2H0G1">
    <property type="interactions" value="530"/>
</dbReference>
<dbReference type="InterPro" id="IPR014729">
    <property type="entry name" value="Rossmann-like_a/b/a_fold"/>
</dbReference>
<keyword evidence="5 7" id="KW-0274">FAD</keyword>
<comment type="subcellular location">
    <subcellularLocation>
        <location evidence="1 7">Mitochondrion matrix</location>
    </subcellularLocation>
</comment>
<feature type="binding site" evidence="8">
    <location>
        <begin position="297"/>
        <end position="298"/>
    </location>
    <ligand>
        <name>FAD</name>
        <dbReference type="ChEBI" id="CHEBI:57692"/>
    </ligand>
</feature>
<sequence>MLRSINRSNSLNNKLLKRLSFPTRTVTSRNTSTLIYVEGNKLGESNLNNLLKAGNKLNNLLRKNNDQSSAKDSISLLIVGPDSLNISQRVKENKLYNTFVKDVIVNQTEYPETLSEEISPVIKELLKNDNKIDNFVINNTTVGNDILSRVGGLIEIEPMSNILSIGETDNVTNFKRYTYSSKILKTIKNNQNKLLLSIRSSAFSDEPLDINQTKSIENAEQDIIVKDISKDDIVAKSKDDRINILFDKSKVLEGENSIDVTNAKIVVSGGRGLQKQENFDSLLEPLCKELKAGLGSTRAAVDNGYCDNSLQIGQTGKTVAPELYIAIGISGAIQHLAGMKDSKTVVSINNDPEAPINKNADYILEQDLFTAVPELTSKLAEKSL</sequence>
<evidence type="ECO:0000256" key="6">
    <source>
        <dbReference type="ARBA" id="ARBA00025416"/>
    </source>
</evidence>
<dbReference type="SUPFAM" id="SSF52467">
    <property type="entry name" value="DHS-like NAD/FAD-binding domain"/>
    <property type="match status" value="1"/>
</dbReference>
<dbReference type="GeneID" id="14494832"/>
<comment type="similarity">
    <text evidence="2 7">Belongs to the ETF alpha-subunit/FixB family.</text>
</comment>
<dbReference type="eggNOG" id="KOG3954">
    <property type="taxonomic scope" value="Eukaryota"/>
</dbReference>
<feature type="domain" description="Electron transfer flavoprotein alpha subunit C-terminal" evidence="9">
    <location>
        <begin position="259"/>
        <end position="340"/>
    </location>
</feature>
<dbReference type="InterPro" id="IPR001308">
    <property type="entry name" value="ETF_a/FixB"/>
</dbReference>
<dbReference type="AlphaFoldDB" id="I2H0G1"/>
<feature type="binding site" evidence="8">
    <location>
        <begin position="311"/>
        <end position="315"/>
    </location>
    <ligand>
        <name>FAD</name>
        <dbReference type="ChEBI" id="CHEBI:57692"/>
    </ligand>
</feature>
<keyword evidence="4 7" id="KW-0285">Flavoprotein</keyword>
<evidence type="ECO:0000313" key="12">
    <source>
        <dbReference type="Proteomes" id="UP000002866"/>
    </source>
</evidence>
<keyword evidence="7" id="KW-0249">Electron transport</keyword>
<feature type="domain" description="Electron transfer flavoprotein alpha/beta-subunit N-terminal" evidence="10">
    <location>
        <begin position="72"/>
        <end position="221"/>
    </location>
</feature>
<evidence type="ECO:0000256" key="3">
    <source>
        <dbReference type="ARBA" id="ARBA00011355"/>
    </source>
</evidence>
<dbReference type="PIRSF" id="PIRSF000089">
    <property type="entry name" value="Electra_flavoP_a"/>
    <property type="match status" value="1"/>
</dbReference>
<evidence type="ECO:0000256" key="8">
    <source>
        <dbReference type="PIRSR" id="PIRSR000089-1"/>
    </source>
</evidence>
<organism evidence="11 12">
    <name type="scientific">Henningerozyma blattae (strain ATCC 34711 / CBS 6284 / DSM 70876 / NBRC 10599 / NRRL Y-10934 / UCD 77-7)</name>
    <name type="common">Yeast</name>
    <name type="synonym">Tetrapisispora blattae</name>
    <dbReference type="NCBI Taxonomy" id="1071380"/>
    <lineage>
        <taxon>Eukaryota</taxon>
        <taxon>Fungi</taxon>
        <taxon>Dikarya</taxon>
        <taxon>Ascomycota</taxon>
        <taxon>Saccharomycotina</taxon>
        <taxon>Saccharomycetes</taxon>
        <taxon>Saccharomycetales</taxon>
        <taxon>Saccharomycetaceae</taxon>
        <taxon>Henningerozyma</taxon>
    </lineage>
</organism>
<dbReference type="STRING" id="1071380.I2H0G1"/>
<dbReference type="KEGG" id="tbl:TBLA_0C00470"/>
<evidence type="ECO:0000256" key="2">
    <source>
        <dbReference type="ARBA" id="ARBA00005817"/>
    </source>
</evidence>
<keyword evidence="7" id="KW-0496">Mitochondrion</keyword>
<dbReference type="Proteomes" id="UP000002866">
    <property type="component" value="Chromosome 3"/>
</dbReference>
<gene>
    <name evidence="11" type="primary">TBLA0C00470</name>
    <name evidence="11" type="ORF">TBLA_0C00470</name>
</gene>
<comment type="subunit">
    <text evidence="3 7">Heterodimer of an alpha and a beta subunit.</text>
</comment>
<dbReference type="PANTHER" id="PTHR43153:SF1">
    <property type="entry name" value="ELECTRON TRANSFER FLAVOPROTEIN SUBUNIT ALPHA, MITOCHONDRIAL"/>
    <property type="match status" value="1"/>
</dbReference>
<dbReference type="GO" id="GO:0005759">
    <property type="term" value="C:mitochondrial matrix"/>
    <property type="evidence" value="ECO:0007669"/>
    <property type="project" value="UniProtKB-SubCell"/>
</dbReference>
<evidence type="ECO:0000313" key="11">
    <source>
        <dbReference type="EMBL" id="CCH59863.1"/>
    </source>
</evidence>
<keyword evidence="7" id="KW-0813">Transport</keyword>
<dbReference type="GO" id="GO:0009055">
    <property type="term" value="F:electron transfer activity"/>
    <property type="evidence" value="ECO:0007669"/>
    <property type="project" value="InterPro"/>
</dbReference>
<proteinExistence type="inferred from homology"/>
<evidence type="ECO:0000256" key="7">
    <source>
        <dbReference type="PIRNR" id="PIRNR000089"/>
    </source>
</evidence>
<feature type="binding site" evidence="8">
    <location>
        <position position="349"/>
    </location>
    <ligand>
        <name>FAD</name>
        <dbReference type="ChEBI" id="CHEBI:57692"/>
    </ligand>
</feature>
<dbReference type="Pfam" id="PF00766">
    <property type="entry name" value="ETF_alpha"/>
    <property type="match status" value="1"/>
</dbReference>
<protein>
    <recommendedName>
        <fullName evidence="7">Probable electron transfer flavoprotein subunit alpha</fullName>
    </recommendedName>
</protein>
<dbReference type="RefSeq" id="XP_004179382.1">
    <property type="nucleotide sequence ID" value="XM_004179334.1"/>
</dbReference>
<evidence type="ECO:0000256" key="5">
    <source>
        <dbReference type="ARBA" id="ARBA00022827"/>
    </source>
</evidence>
<dbReference type="InterPro" id="IPR014731">
    <property type="entry name" value="ETF_asu_C"/>
</dbReference>
<dbReference type="InterPro" id="IPR014730">
    <property type="entry name" value="ETF_a/b_N"/>
</dbReference>
<evidence type="ECO:0000259" key="9">
    <source>
        <dbReference type="Pfam" id="PF00766"/>
    </source>
</evidence>
<dbReference type="Pfam" id="PF01012">
    <property type="entry name" value="ETF"/>
    <property type="match status" value="1"/>
</dbReference>
<reference evidence="11 12" key="1">
    <citation type="journal article" date="2011" name="Proc. Natl. Acad. Sci. U.S.A.">
        <title>Evolutionary erosion of yeast sex chromosomes by mating-type switching accidents.</title>
        <authorList>
            <person name="Gordon J.L."/>
            <person name="Armisen D."/>
            <person name="Proux-Wera E."/>
            <person name="Oheigeartaigh S.S."/>
            <person name="Byrne K.P."/>
            <person name="Wolfe K.H."/>
        </authorList>
    </citation>
    <scope>NUCLEOTIDE SEQUENCE [LARGE SCALE GENOMIC DNA]</scope>
    <source>
        <strain evidence="12">ATCC 34711 / CBS 6284 / DSM 70876 / NBRC 10599 / NRRL Y-10934 / UCD 77-7</strain>
    </source>
</reference>
<comment type="cofactor">
    <cofactor evidence="7 8">
        <name>FAD</name>
        <dbReference type="ChEBI" id="CHEBI:57692"/>
    </cofactor>
    <text evidence="7 8">Binds 1 FAD per dimer.</text>
</comment>
<evidence type="ECO:0000256" key="4">
    <source>
        <dbReference type="ARBA" id="ARBA00022630"/>
    </source>
</evidence>
<dbReference type="OrthoDB" id="1715808at2759"/>